<dbReference type="EMBL" id="AMZH03003390">
    <property type="protein sequence ID" value="RRT72492.1"/>
    <property type="molecule type" value="Genomic_DNA"/>
</dbReference>
<name>A0A427A8D5_ENSVE</name>
<dbReference type="Proteomes" id="UP000287651">
    <property type="component" value="Unassembled WGS sequence"/>
</dbReference>
<gene>
    <name evidence="1" type="ORF">B296_00008634</name>
</gene>
<evidence type="ECO:0000313" key="2">
    <source>
        <dbReference type="Proteomes" id="UP000287651"/>
    </source>
</evidence>
<comment type="caution">
    <text evidence="1">The sequence shown here is derived from an EMBL/GenBank/DDBJ whole genome shotgun (WGS) entry which is preliminary data.</text>
</comment>
<accession>A0A427A8D5</accession>
<sequence>MIMEHVPLAVSPCVICVVATRPLFTSPPHLGSPRCRVHLFHGHSSSNLPCRRKKPRLKEKKDREQCRCTLNVALLLRLCRPWLHERGHSMPSSVSVTLLSSPEATKIRTEPNSRARI</sequence>
<organism evidence="1 2">
    <name type="scientific">Ensete ventricosum</name>
    <name type="common">Abyssinian banana</name>
    <name type="synonym">Musa ensete</name>
    <dbReference type="NCBI Taxonomy" id="4639"/>
    <lineage>
        <taxon>Eukaryota</taxon>
        <taxon>Viridiplantae</taxon>
        <taxon>Streptophyta</taxon>
        <taxon>Embryophyta</taxon>
        <taxon>Tracheophyta</taxon>
        <taxon>Spermatophyta</taxon>
        <taxon>Magnoliopsida</taxon>
        <taxon>Liliopsida</taxon>
        <taxon>Zingiberales</taxon>
        <taxon>Musaceae</taxon>
        <taxon>Ensete</taxon>
    </lineage>
</organism>
<proteinExistence type="predicted"/>
<reference evidence="1 2" key="1">
    <citation type="journal article" date="2014" name="Agronomy (Basel)">
        <title>A Draft Genome Sequence for Ensete ventricosum, the Drought-Tolerant Tree Against Hunger.</title>
        <authorList>
            <person name="Harrison J."/>
            <person name="Moore K.A."/>
            <person name="Paszkiewicz K."/>
            <person name="Jones T."/>
            <person name="Grant M."/>
            <person name="Ambacheew D."/>
            <person name="Muzemil S."/>
            <person name="Studholme D.J."/>
        </authorList>
    </citation>
    <scope>NUCLEOTIDE SEQUENCE [LARGE SCALE GENOMIC DNA]</scope>
</reference>
<evidence type="ECO:0000313" key="1">
    <source>
        <dbReference type="EMBL" id="RRT72492.1"/>
    </source>
</evidence>
<dbReference type="AlphaFoldDB" id="A0A427A8D5"/>
<protein>
    <submittedName>
        <fullName evidence="1">Uncharacterized protein</fullName>
    </submittedName>
</protein>